<sequence length="60" mass="6200">MPDFGGLADKAKDMAGGHEDKVNQGIDKAGDTVDEKTGGKFEGQVDQGQDAVRGHLGGNE</sequence>
<evidence type="ECO:0000313" key="2">
    <source>
        <dbReference type="EMBL" id="TFI01951.1"/>
    </source>
</evidence>
<reference evidence="2 3" key="1">
    <citation type="submission" date="2019-03" db="EMBL/GenBank/DDBJ databases">
        <title>Genome Sequencing and Assembly of Various Microbes Isolated from Alder Root Nodule.</title>
        <authorList>
            <person name="Swanson E."/>
            <person name="Sevigny J.L."/>
            <person name="Pesce C."/>
            <person name="Davis I."/>
            <person name="Kleiner V."/>
            <person name="Tisa L."/>
        </authorList>
    </citation>
    <scope>NUCLEOTIDE SEQUENCE [LARGE SCALE GENOMIC DNA]</scope>
    <source>
        <strain evidence="2 3">4R-31</strain>
    </source>
</reference>
<dbReference type="EMBL" id="SPNK01000004">
    <property type="protein sequence ID" value="TFI01951.1"/>
    <property type="molecule type" value="Genomic_DNA"/>
</dbReference>
<gene>
    <name evidence="2" type="ORF">E4P33_05240</name>
</gene>
<keyword evidence="3" id="KW-1185">Reference proteome</keyword>
<dbReference type="AlphaFoldDB" id="A0AAX2SEG0"/>
<comment type="caution">
    <text evidence="2">The sequence shown here is derived from an EMBL/GenBank/DDBJ whole genome shotgun (WGS) entry which is preliminary data.</text>
</comment>
<evidence type="ECO:0000313" key="3">
    <source>
        <dbReference type="Proteomes" id="UP000298017"/>
    </source>
</evidence>
<dbReference type="RefSeq" id="WP_019310659.1">
    <property type="nucleotide sequence ID" value="NZ_CABMOG010000023.1"/>
</dbReference>
<dbReference type="InterPro" id="IPR028037">
    <property type="entry name" value="Antitoxin_Rv0909/MT0933"/>
</dbReference>
<dbReference type="GeneID" id="93231154"/>
<protein>
    <submittedName>
        <fullName evidence="2">Antitoxin</fullName>
    </submittedName>
</protein>
<proteinExistence type="predicted"/>
<evidence type="ECO:0000256" key="1">
    <source>
        <dbReference type="SAM" id="MobiDB-lite"/>
    </source>
</evidence>
<organism evidence="2 3">
    <name type="scientific">Kocuria rhizophila</name>
    <dbReference type="NCBI Taxonomy" id="72000"/>
    <lineage>
        <taxon>Bacteria</taxon>
        <taxon>Bacillati</taxon>
        <taxon>Actinomycetota</taxon>
        <taxon>Actinomycetes</taxon>
        <taxon>Micrococcales</taxon>
        <taxon>Micrococcaceae</taxon>
        <taxon>Kocuria</taxon>
    </lineage>
</organism>
<feature type="region of interest" description="Disordered" evidence="1">
    <location>
        <begin position="1"/>
        <end position="60"/>
    </location>
</feature>
<accession>A0AAX2SEG0</accession>
<dbReference type="Pfam" id="PF14013">
    <property type="entry name" value="MT0933_antitox"/>
    <property type="match status" value="1"/>
</dbReference>
<name>A0AAX2SEG0_KOCRH</name>
<feature type="compositionally biased region" description="Basic and acidic residues" evidence="1">
    <location>
        <begin position="9"/>
        <end position="39"/>
    </location>
</feature>
<dbReference type="Proteomes" id="UP000298017">
    <property type="component" value="Unassembled WGS sequence"/>
</dbReference>